<dbReference type="Bgee" id="ENSLOCG00000013825">
    <property type="expression patterns" value="Expressed in ovary and 13 other cell types or tissues"/>
</dbReference>
<dbReference type="Ensembl" id="ENSLOCT00000017078.1">
    <property type="protein sequence ID" value="ENSLOCP00000017048.1"/>
    <property type="gene ID" value="ENSLOCG00000013825.1"/>
</dbReference>
<keyword evidence="1" id="KW-0175">Coiled coil</keyword>
<sequence length="763" mass="85276">MECPPLKRHKGAGHNVADCFGEDDDFTQDDLDEIDTIASQAFTEPVEANKPEQTTKSRPTAEVRTTFAIGNSYHVGSDGGLSKLGTSDRSTTKETCGNGEQFRRGREAFYESFEAQHEELKKKLKEAESQLLMKNGEIRVLRDSLQHTEQERDKQRKAQLLLEKERANIQSEKEKELAKKVQSLQSELHFKEAEMNEMKIKLQSCDRGNKLTFPSVSKLSPRRCSPGILQQERTASPVSGRNSFLSKEVFSAELPVKHSHVKVQKVSQGSSFKEDILGKTRNISHTDEKALCTDMKRSINEGSILLNLLLQCPLCPSTLGLCHLLCISPDSLFQHKFFSSASSPESCDPSAETKAIRRPHNSFSKAQSLAISGLHMLALDHNSDGVWQLDTDRRNSGAGHLLPLLDYHIGMFCQALKNVEKSGKSPRSGSSPKGSMSSGTEESLVNLEDFALAALKALYHLVSQSREVVQTLLSQQNENNPGTSKVDEAAPRVIDAVEEPHPLFSRLLLLADPVFTKAACQRETVLISSLTTLNMLAERAPESLLTRFKCFLSSQYLMGCLSRETSYRIVCLTVSLLARTASNQDMAALLCSHLDECPFFRLYTYITPRPDRLVTDNCGTQLDLEVVRLLTKLCTQSSSSSATLFKSSCQCNKEIVRTLVVILHRQWLQVRAQECGEEQGVRPQPGTLPLLREALQLLHWLSQHDPGFAEHCLDVLHMYGQVIPAVRDAFRKIPCLWGSEELALEEICRPEADVEDMDIDHYY</sequence>
<feature type="coiled-coil region" evidence="1">
    <location>
        <begin position="110"/>
        <end position="201"/>
    </location>
</feature>
<protein>
    <submittedName>
        <fullName evidence="3">ATR interacting protein</fullName>
    </submittedName>
</protein>
<evidence type="ECO:0000256" key="1">
    <source>
        <dbReference type="SAM" id="Coils"/>
    </source>
</evidence>
<reference evidence="3" key="2">
    <citation type="submission" date="2025-08" db="UniProtKB">
        <authorList>
            <consortium name="Ensembl"/>
        </authorList>
    </citation>
    <scope>IDENTIFICATION</scope>
</reference>
<reference evidence="3" key="3">
    <citation type="submission" date="2025-09" db="UniProtKB">
        <authorList>
            <consortium name="Ensembl"/>
        </authorList>
    </citation>
    <scope>IDENTIFICATION</scope>
</reference>
<dbReference type="PANTHER" id="PTHR28594:SF1">
    <property type="entry name" value="ATR-INTERACTING PROTEIN"/>
    <property type="match status" value="1"/>
</dbReference>
<proteinExistence type="predicted"/>
<keyword evidence="4" id="KW-1185">Reference proteome</keyword>
<evidence type="ECO:0000313" key="3">
    <source>
        <dbReference type="Ensembl" id="ENSLOCP00000017048.1"/>
    </source>
</evidence>
<dbReference type="InParanoid" id="W5N8T9"/>
<dbReference type="FunCoup" id="W5N8T9">
    <property type="interactions" value="1614"/>
</dbReference>
<feature type="compositionally biased region" description="Basic residues" evidence="2">
    <location>
        <begin position="1"/>
        <end position="12"/>
    </location>
</feature>
<dbReference type="EMBL" id="AHAT01015125">
    <property type="status" value="NOT_ANNOTATED_CDS"/>
    <property type="molecule type" value="Genomic_DNA"/>
</dbReference>
<feature type="region of interest" description="Disordered" evidence="2">
    <location>
        <begin position="420"/>
        <end position="440"/>
    </location>
</feature>
<reference evidence="4" key="1">
    <citation type="submission" date="2011-12" db="EMBL/GenBank/DDBJ databases">
        <title>The Draft Genome of Lepisosteus oculatus.</title>
        <authorList>
            <consortium name="The Broad Institute Genome Assembly &amp; Analysis Group"/>
            <consortium name="Computational R&amp;D Group"/>
            <consortium name="and Sequencing Platform"/>
            <person name="Di Palma F."/>
            <person name="Alfoldi J."/>
            <person name="Johnson J."/>
            <person name="Berlin A."/>
            <person name="Gnerre S."/>
            <person name="Jaffe D."/>
            <person name="MacCallum I."/>
            <person name="Young S."/>
            <person name="Walker B.J."/>
            <person name="Lander E.S."/>
            <person name="Lindblad-Toh K."/>
        </authorList>
    </citation>
    <scope>NUCLEOTIDE SEQUENCE [LARGE SCALE GENOMIC DNA]</scope>
</reference>
<dbReference type="GeneTree" id="ENSGT00940000166455"/>
<dbReference type="Proteomes" id="UP000018468">
    <property type="component" value="Linkage group LG5"/>
</dbReference>
<dbReference type="GO" id="GO:0000077">
    <property type="term" value="P:DNA damage checkpoint signaling"/>
    <property type="evidence" value="ECO:0007669"/>
    <property type="project" value="InterPro"/>
</dbReference>
<feature type="compositionally biased region" description="Low complexity" evidence="2">
    <location>
        <begin position="425"/>
        <end position="439"/>
    </location>
</feature>
<dbReference type="PANTHER" id="PTHR28594">
    <property type="entry name" value="ATR-INTERACTING PROTEIN"/>
    <property type="match status" value="1"/>
</dbReference>
<organism evidence="3 4">
    <name type="scientific">Lepisosteus oculatus</name>
    <name type="common">Spotted gar</name>
    <dbReference type="NCBI Taxonomy" id="7918"/>
    <lineage>
        <taxon>Eukaryota</taxon>
        <taxon>Metazoa</taxon>
        <taxon>Chordata</taxon>
        <taxon>Craniata</taxon>
        <taxon>Vertebrata</taxon>
        <taxon>Euteleostomi</taxon>
        <taxon>Actinopterygii</taxon>
        <taxon>Neopterygii</taxon>
        <taxon>Holostei</taxon>
        <taxon>Semionotiformes</taxon>
        <taxon>Lepisosteidae</taxon>
        <taxon>Lepisosteus</taxon>
    </lineage>
</organism>
<dbReference type="AlphaFoldDB" id="W5N8T9"/>
<name>W5N8T9_LEPOC</name>
<feature type="region of interest" description="Disordered" evidence="2">
    <location>
        <begin position="1"/>
        <end position="20"/>
    </location>
</feature>
<accession>W5N8T9</accession>
<dbReference type="OMA" id="CALAQHH"/>
<dbReference type="GO" id="GO:0006281">
    <property type="term" value="P:DNA repair"/>
    <property type="evidence" value="ECO:0000318"/>
    <property type="project" value="GO_Central"/>
</dbReference>
<evidence type="ECO:0000256" key="2">
    <source>
        <dbReference type="SAM" id="MobiDB-lite"/>
    </source>
</evidence>
<evidence type="ECO:0000313" key="4">
    <source>
        <dbReference type="Proteomes" id="UP000018468"/>
    </source>
</evidence>
<dbReference type="STRING" id="7918.ENSLOCP00000017048"/>
<dbReference type="HOGENOM" id="CLU_024109_0_0_1"/>
<dbReference type="eggNOG" id="ENOG502QQF4">
    <property type="taxonomic scope" value="Eukaryota"/>
</dbReference>
<dbReference type="InterPro" id="IPR033349">
    <property type="entry name" value="ATRIP"/>
</dbReference>